<dbReference type="EMBL" id="JAEACQ010000345">
    <property type="protein sequence ID" value="MBL7632646.1"/>
    <property type="molecule type" value="Genomic_DNA"/>
</dbReference>
<evidence type="ECO:0000313" key="3">
    <source>
        <dbReference type="Proteomes" id="UP000604475"/>
    </source>
</evidence>
<evidence type="ECO:0000256" key="1">
    <source>
        <dbReference type="SAM" id="MobiDB-lite"/>
    </source>
</evidence>
<evidence type="ECO:0000313" key="2">
    <source>
        <dbReference type="EMBL" id="MBL7632646.1"/>
    </source>
</evidence>
<reference evidence="2" key="1">
    <citation type="submission" date="2020-12" db="EMBL/GenBank/DDBJ databases">
        <title>Genomic characterization of non-nitrogen-fixing Frankia strains.</title>
        <authorList>
            <person name="Carlos-Shanley C."/>
            <person name="Guerra T."/>
            <person name="Hahn D."/>
        </authorList>
    </citation>
    <scope>NUCLEOTIDE SEQUENCE</scope>
    <source>
        <strain evidence="2">CN6</strain>
    </source>
</reference>
<dbReference type="RefSeq" id="WP_203005518.1">
    <property type="nucleotide sequence ID" value="NZ_JADWYU010000091.1"/>
</dbReference>
<feature type="compositionally biased region" description="Polar residues" evidence="1">
    <location>
        <begin position="39"/>
        <end position="53"/>
    </location>
</feature>
<dbReference type="AlphaFoldDB" id="A0A937RI26"/>
<gene>
    <name evidence="2" type="ORF">I7412_36945</name>
</gene>
<sequence>MSTDTTNMSPPPLGPEADALDAEIARLCRGAARAAGRTTMPSATSTCSPRISS</sequence>
<comment type="caution">
    <text evidence="2">The sequence shown here is derived from an EMBL/GenBank/DDBJ whole genome shotgun (WGS) entry which is preliminary data.</text>
</comment>
<name>A0A937RI26_9ACTN</name>
<protein>
    <submittedName>
        <fullName evidence="2">Uncharacterized protein</fullName>
    </submittedName>
</protein>
<keyword evidence="3" id="KW-1185">Reference proteome</keyword>
<dbReference type="Proteomes" id="UP000604475">
    <property type="component" value="Unassembled WGS sequence"/>
</dbReference>
<organism evidence="2 3">
    <name type="scientific">Frankia nepalensis</name>
    <dbReference type="NCBI Taxonomy" id="1836974"/>
    <lineage>
        <taxon>Bacteria</taxon>
        <taxon>Bacillati</taxon>
        <taxon>Actinomycetota</taxon>
        <taxon>Actinomycetes</taxon>
        <taxon>Frankiales</taxon>
        <taxon>Frankiaceae</taxon>
        <taxon>Frankia</taxon>
    </lineage>
</organism>
<feature type="region of interest" description="Disordered" evidence="1">
    <location>
        <begin position="32"/>
        <end position="53"/>
    </location>
</feature>
<accession>A0A937RI26</accession>
<proteinExistence type="predicted"/>